<accession>A0A3S5FD05</accession>
<comment type="caution">
    <text evidence="3">The sequence shown here is derived from an EMBL/GenBank/DDBJ whole genome shotgun (WGS) entry which is preliminary data.</text>
</comment>
<protein>
    <recommendedName>
        <fullName evidence="2">FERM domain-containing protein</fullName>
    </recommendedName>
</protein>
<dbReference type="SUPFAM" id="SSF54236">
    <property type="entry name" value="Ubiquitin-like"/>
    <property type="match status" value="1"/>
</dbReference>
<feature type="compositionally biased region" description="Polar residues" evidence="1">
    <location>
        <begin position="76"/>
        <end position="87"/>
    </location>
</feature>
<dbReference type="OrthoDB" id="6274491at2759"/>
<dbReference type="GO" id="GO:0005886">
    <property type="term" value="C:plasma membrane"/>
    <property type="evidence" value="ECO:0007669"/>
    <property type="project" value="TreeGrafter"/>
</dbReference>
<dbReference type="Gene3D" id="3.10.20.90">
    <property type="entry name" value="Phosphatidylinositol 3-kinase Catalytic Subunit, Chain A, domain 1"/>
    <property type="match status" value="1"/>
</dbReference>
<dbReference type="Proteomes" id="UP000784294">
    <property type="component" value="Unassembled WGS sequence"/>
</dbReference>
<keyword evidence="4" id="KW-1185">Reference proteome</keyword>
<dbReference type="Pfam" id="PF09379">
    <property type="entry name" value="FERM_N"/>
    <property type="match status" value="1"/>
</dbReference>
<dbReference type="PANTHER" id="PTHR23280:SF21">
    <property type="entry name" value="PROTEIN 4.1 HOMOLOG"/>
    <property type="match status" value="1"/>
</dbReference>
<evidence type="ECO:0000259" key="2">
    <source>
        <dbReference type="PROSITE" id="PS50057"/>
    </source>
</evidence>
<feature type="domain" description="FERM" evidence="2">
    <location>
        <begin position="144"/>
        <end position="272"/>
    </location>
</feature>
<dbReference type="InterPro" id="IPR000299">
    <property type="entry name" value="FERM_domain"/>
</dbReference>
<proteinExistence type="predicted"/>
<feature type="region of interest" description="Disordered" evidence="1">
    <location>
        <begin position="74"/>
        <end position="100"/>
    </location>
</feature>
<gene>
    <name evidence="3" type="ORF">PXEA_LOCUS9307</name>
</gene>
<feature type="compositionally biased region" description="Low complexity" evidence="1">
    <location>
        <begin position="88"/>
        <end position="100"/>
    </location>
</feature>
<dbReference type="CDD" id="cd01765">
    <property type="entry name" value="FERM_F0_F1"/>
    <property type="match status" value="1"/>
</dbReference>
<sequence length="272" mass="29938">MRGVAATNPSVGALASGGLEEPEERIYWNTNLPMARALKSEQEASARAETNLLPQAGRGGGALSKLFASLRRGGQRKSQLLPSATSGQQPQQRQQQQHWQSNPELNLAGFEADETGRRASTNRFGGWISQQRGMSLPRGAGARLAARVILLDGEEVSVQVDRRATGHELFTRVCQGLDLVETDYFGLTYISKKVRTWVSRTRVDSLSLLLITQLCLCPESHIASVVSPVAETSLGGRKRRSSLFYEWCYLAVTAMSYCQRDSKEHSIGSWNL</sequence>
<dbReference type="PROSITE" id="PS50057">
    <property type="entry name" value="FERM_3"/>
    <property type="match status" value="1"/>
</dbReference>
<dbReference type="EMBL" id="CAAALY010026241">
    <property type="protein sequence ID" value="VEL15867.1"/>
    <property type="molecule type" value="Genomic_DNA"/>
</dbReference>
<dbReference type="InterPro" id="IPR018979">
    <property type="entry name" value="FERM_N"/>
</dbReference>
<evidence type="ECO:0000313" key="4">
    <source>
        <dbReference type="Proteomes" id="UP000784294"/>
    </source>
</evidence>
<evidence type="ECO:0000313" key="3">
    <source>
        <dbReference type="EMBL" id="VEL15867.1"/>
    </source>
</evidence>
<dbReference type="GO" id="GO:0031032">
    <property type="term" value="P:actomyosin structure organization"/>
    <property type="evidence" value="ECO:0007669"/>
    <property type="project" value="TreeGrafter"/>
</dbReference>
<name>A0A3S5FD05_9PLAT</name>
<dbReference type="InterPro" id="IPR029071">
    <property type="entry name" value="Ubiquitin-like_domsf"/>
</dbReference>
<evidence type="ECO:0000256" key="1">
    <source>
        <dbReference type="SAM" id="MobiDB-lite"/>
    </source>
</evidence>
<dbReference type="PANTHER" id="PTHR23280">
    <property type="entry name" value="4.1 G PROTEIN"/>
    <property type="match status" value="1"/>
</dbReference>
<organism evidence="3 4">
    <name type="scientific">Protopolystoma xenopodis</name>
    <dbReference type="NCBI Taxonomy" id="117903"/>
    <lineage>
        <taxon>Eukaryota</taxon>
        <taxon>Metazoa</taxon>
        <taxon>Spiralia</taxon>
        <taxon>Lophotrochozoa</taxon>
        <taxon>Platyhelminthes</taxon>
        <taxon>Monogenea</taxon>
        <taxon>Polyopisthocotylea</taxon>
        <taxon>Polystomatidea</taxon>
        <taxon>Polystomatidae</taxon>
        <taxon>Protopolystoma</taxon>
    </lineage>
</organism>
<reference evidence="3" key="1">
    <citation type="submission" date="2018-11" db="EMBL/GenBank/DDBJ databases">
        <authorList>
            <consortium name="Pathogen Informatics"/>
        </authorList>
    </citation>
    <scope>NUCLEOTIDE SEQUENCE</scope>
</reference>
<dbReference type="AlphaFoldDB" id="A0A3S5FD05"/>
<dbReference type="GO" id="GO:0005856">
    <property type="term" value="C:cytoskeleton"/>
    <property type="evidence" value="ECO:0007669"/>
    <property type="project" value="TreeGrafter"/>
</dbReference>